<proteinExistence type="inferred from homology"/>
<evidence type="ECO:0000313" key="3">
    <source>
        <dbReference type="EMBL" id="KAK9815028.1"/>
    </source>
</evidence>
<comment type="caution">
    <text evidence="3">The sequence shown here is derived from an EMBL/GenBank/DDBJ whole genome shotgun (WGS) entry which is preliminary data.</text>
</comment>
<dbReference type="EMBL" id="JALJOQ010000001">
    <property type="protein sequence ID" value="KAK9815028.1"/>
    <property type="molecule type" value="Genomic_DNA"/>
</dbReference>
<accession>A0AAW1PYP1</accession>
<feature type="chain" id="PRO_5043878449" description="SOUL heme-binding protein" evidence="2">
    <location>
        <begin position="22"/>
        <end position="248"/>
    </location>
</feature>
<dbReference type="AlphaFoldDB" id="A0AAW1PYP1"/>
<reference evidence="3 4" key="1">
    <citation type="journal article" date="2024" name="Nat. Commun.">
        <title>Phylogenomics reveals the evolutionary origins of lichenization in chlorophyte algae.</title>
        <authorList>
            <person name="Puginier C."/>
            <person name="Libourel C."/>
            <person name="Otte J."/>
            <person name="Skaloud P."/>
            <person name="Haon M."/>
            <person name="Grisel S."/>
            <person name="Petersen M."/>
            <person name="Berrin J.G."/>
            <person name="Delaux P.M."/>
            <person name="Dal Grande F."/>
            <person name="Keller J."/>
        </authorList>
    </citation>
    <scope>NUCLEOTIDE SEQUENCE [LARGE SCALE GENOMIC DNA]</scope>
    <source>
        <strain evidence="3 4">SAG 2036</strain>
    </source>
</reference>
<dbReference type="Gene3D" id="3.20.80.10">
    <property type="entry name" value="Regulatory factor, effector binding domain"/>
    <property type="match status" value="1"/>
</dbReference>
<dbReference type="Proteomes" id="UP001465755">
    <property type="component" value="Unassembled WGS sequence"/>
</dbReference>
<dbReference type="PANTHER" id="PTHR11220:SF1">
    <property type="entry name" value="HEME-BINDING PROTEIN 2"/>
    <property type="match status" value="1"/>
</dbReference>
<gene>
    <name evidence="3" type="ORF">WJX73_005278</name>
</gene>
<name>A0AAW1PYP1_9CHLO</name>
<dbReference type="InterPro" id="IPR011256">
    <property type="entry name" value="Reg_factor_effector_dom_sf"/>
</dbReference>
<dbReference type="FunFam" id="3.20.80.10:FF:000002">
    <property type="entry name" value="Heme-binding protein 2"/>
    <property type="match status" value="1"/>
</dbReference>
<evidence type="ECO:0000256" key="1">
    <source>
        <dbReference type="ARBA" id="ARBA00009817"/>
    </source>
</evidence>
<comment type="similarity">
    <text evidence="1">Belongs to the HEBP family.</text>
</comment>
<keyword evidence="4" id="KW-1185">Reference proteome</keyword>
<dbReference type="PANTHER" id="PTHR11220">
    <property type="entry name" value="HEME-BINDING PROTEIN-RELATED"/>
    <property type="match status" value="1"/>
</dbReference>
<sequence>MKAISITVAVLLVAAAGPALAARPLDGLKDWLADHFKAAEAQLSTTAADKAPWFCHDLDCPPYKVVNKSDGYETREYKAGKWAVTQVEGLLYEPSVGVGFKRLFEFISGANEDETKIPMTAPVVTLVQPGQGPFCKSNFTVGFFMPFDFQDSPPKPKSKDVFLADSPKDTVYVTQFGGFMVDEFTLAAKVKALRQDLDDNEQSYQDDGTYITASYDPPFRLQHRHNEVHLRATSSNLVKRLVDSVKSS</sequence>
<dbReference type="Pfam" id="PF04832">
    <property type="entry name" value="SOUL"/>
    <property type="match status" value="1"/>
</dbReference>
<dbReference type="InterPro" id="IPR006917">
    <property type="entry name" value="SOUL_heme-bd"/>
</dbReference>
<dbReference type="SUPFAM" id="SSF55136">
    <property type="entry name" value="Probable bacterial effector-binding domain"/>
    <property type="match status" value="1"/>
</dbReference>
<organism evidence="3 4">
    <name type="scientific">Symbiochloris irregularis</name>
    <dbReference type="NCBI Taxonomy" id="706552"/>
    <lineage>
        <taxon>Eukaryota</taxon>
        <taxon>Viridiplantae</taxon>
        <taxon>Chlorophyta</taxon>
        <taxon>core chlorophytes</taxon>
        <taxon>Trebouxiophyceae</taxon>
        <taxon>Trebouxiales</taxon>
        <taxon>Trebouxiaceae</taxon>
        <taxon>Symbiochloris</taxon>
    </lineage>
</organism>
<evidence type="ECO:0000313" key="4">
    <source>
        <dbReference type="Proteomes" id="UP001465755"/>
    </source>
</evidence>
<evidence type="ECO:0000256" key="2">
    <source>
        <dbReference type="SAM" id="SignalP"/>
    </source>
</evidence>
<keyword evidence="2" id="KW-0732">Signal</keyword>
<feature type="signal peptide" evidence="2">
    <location>
        <begin position="1"/>
        <end position="21"/>
    </location>
</feature>
<evidence type="ECO:0008006" key="5">
    <source>
        <dbReference type="Google" id="ProtNLM"/>
    </source>
</evidence>
<protein>
    <recommendedName>
        <fullName evidence="5">SOUL heme-binding protein</fullName>
    </recommendedName>
</protein>